<dbReference type="InterPro" id="IPR039373">
    <property type="entry name" value="Peptidase_M28B"/>
</dbReference>
<dbReference type="PANTHER" id="PTHR10404:SF78">
    <property type="entry name" value="N-ACETYLATED ALPHA-LINKED ACIDIC DIPEPTIDASE 2"/>
    <property type="match status" value="1"/>
</dbReference>
<feature type="domain" description="Peptidase M28" evidence="1">
    <location>
        <begin position="3"/>
        <end position="166"/>
    </location>
</feature>
<organism evidence="2 3">
    <name type="scientific">Clytia hemisphaerica</name>
    <dbReference type="NCBI Taxonomy" id="252671"/>
    <lineage>
        <taxon>Eukaryota</taxon>
        <taxon>Metazoa</taxon>
        <taxon>Cnidaria</taxon>
        <taxon>Hydrozoa</taxon>
        <taxon>Hydroidolina</taxon>
        <taxon>Leptothecata</taxon>
        <taxon>Obeliida</taxon>
        <taxon>Clytiidae</taxon>
        <taxon>Clytia</taxon>
    </lineage>
</organism>
<proteinExistence type="predicted"/>
<dbReference type="AlphaFoldDB" id="A0A7M5XGU8"/>
<reference evidence="2" key="1">
    <citation type="submission" date="2021-01" db="UniProtKB">
        <authorList>
            <consortium name="EnsemblMetazoa"/>
        </authorList>
    </citation>
    <scope>IDENTIFICATION</scope>
</reference>
<evidence type="ECO:0000313" key="3">
    <source>
        <dbReference type="Proteomes" id="UP000594262"/>
    </source>
</evidence>
<sequence length="206" mass="24022">MKGKYEPDRYVMLGNHVDAWVNGAVDATSGTTVMMEIARALGEKHKTGWRPRRSIMLCGWDGEESGNNSLLTAASPLLHDLMFDVHKKVNDPYRDETVFDRCMIHYKDTDYNKTHKIYSLGAGSDYFAFYKFMGIPSIDMSYRQSDLDQIYNTSYYPQYHTFHDTIFWMEHFVDKDYKVHLTVARVGLLYLLKLAENTLIPFTMQR</sequence>
<dbReference type="Gene3D" id="3.40.630.10">
    <property type="entry name" value="Zn peptidases"/>
    <property type="match status" value="2"/>
</dbReference>
<dbReference type="SUPFAM" id="SSF53187">
    <property type="entry name" value="Zn-dependent exopeptidases"/>
    <property type="match status" value="1"/>
</dbReference>
<protein>
    <recommendedName>
        <fullName evidence="1">Peptidase M28 domain-containing protein</fullName>
    </recommendedName>
</protein>
<evidence type="ECO:0000313" key="2">
    <source>
        <dbReference type="EnsemblMetazoa" id="CLYHEMP022678.2"/>
    </source>
</evidence>
<dbReference type="PANTHER" id="PTHR10404">
    <property type="entry name" value="N-ACETYLATED-ALPHA-LINKED ACIDIC DIPEPTIDASE"/>
    <property type="match status" value="1"/>
</dbReference>
<dbReference type="EnsemblMetazoa" id="CLYHEMT022678.2">
    <property type="protein sequence ID" value="CLYHEMP022678.2"/>
    <property type="gene ID" value="CLYHEMG022678"/>
</dbReference>
<dbReference type="Pfam" id="PF04389">
    <property type="entry name" value="Peptidase_M28"/>
    <property type="match status" value="1"/>
</dbReference>
<dbReference type="Proteomes" id="UP000594262">
    <property type="component" value="Unplaced"/>
</dbReference>
<evidence type="ECO:0000259" key="1">
    <source>
        <dbReference type="Pfam" id="PF04389"/>
    </source>
</evidence>
<name>A0A7M5XGU8_9CNID</name>
<dbReference type="InterPro" id="IPR007484">
    <property type="entry name" value="Peptidase_M28"/>
</dbReference>
<dbReference type="GO" id="GO:0004180">
    <property type="term" value="F:carboxypeptidase activity"/>
    <property type="evidence" value="ECO:0007669"/>
    <property type="project" value="TreeGrafter"/>
</dbReference>
<accession>A0A7M5XGU8</accession>
<dbReference type="OrthoDB" id="5985737at2759"/>
<keyword evidence="3" id="KW-1185">Reference proteome</keyword>